<name>A0A7S1XZ53_9STRA</name>
<gene>
    <name evidence="1" type="ORF">GOCE00092_LOCUS408</name>
</gene>
<reference evidence="1" key="1">
    <citation type="submission" date="2021-01" db="EMBL/GenBank/DDBJ databases">
        <authorList>
            <person name="Corre E."/>
            <person name="Pelletier E."/>
            <person name="Niang G."/>
            <person name="Scheremetjew M."/>
            <person name="Finn R."/>
            <person name="Kale V."/>
            <person name="Holt S."/>
            <person name="Cochrane G."/>
            <person name="Meng A."/>
            <person name="Brown T."/>
            <person name="Cohen L."/>
        </authorList>
    </citation>
    <scope>NUCLEOTIDE SEQUENCE</scope>
    <source>
        <strain evidence="1">CCMP 410</strain>
    </source>
</reference>
<dbReference type="AlphaFoldDB" id="A0A7S1XZ53"/>
<accession>A0A7S1XZ53</accession>
<organism evidence="1">
    <name type="scientific">Grammatophora oceanica</name>
    <dbReference type="NCBI Taxonomy" id="210454"/>
    <lineage>
        <taxon>Eukaryota</taxon>
        <taxon>Sar</taxon>
        <taxon>Stramenopiles</taxon>
        <taxon>Ochrophyta</taxon>
        <taxon>Bacillariophyta</taxon>
        <taxon>Fragilariophyceae</taxon>
        <taxon>Fragilariophycidae</taxon>
        <taxon>Rhabdonematales</taxon>
        <taxon>Grammatophoraceae</taxon>
        <taxon>Grammatophora</taxon>
    </lineage>
</organism>
<dbReference type="EMBL" id="HBGK01000788">
    <property type="protein sequence ID" value="CAD9271503.1"/>
    <property type="molecule type" value="Transcribed_RNA"/>
</dbReference>
<proteinExistence type="predicted"/>
<sequence>MVDLSHRLSLSKMGRAAAAPPTSTSTATVFCTTSWGQFPLYEMIQFGPDARLVDFHGHPAYPLPQAQDTFSSIIVPAATNDGGGLDYKLLMPSDKIAQAQQLHKEMCASFLFEAVQGDSESVVI</sequence>
<protein>
    <submittedName>
        <fullName evidence="1">Uncharacterized protein</fullName>
    </submittedName>
</protein>
<evidence type="ECO:0000313" key="1">
    <source>
        <dbReference type="EMBL" id="CAD9271503.1"/>
    </source>
</evidence>